<keyword evidence="2" id="KW-0479">Metal-binding</keyword>
<dbReference type="PANTHER" id="PTHR46481:SF10">
    <property type="entry name" value="ZINC FINGER BED DOMAIN-CONTAINING PROTEIN 39"/>
    <property type="match status" value="1"/>
</dbReference>
<keyword evidence="5" id="KW-0539">Nucleus</keyword>
<dbReference type="EMBL" id="JAZDWU010000003">
    <property type="protein sequence ID" value="KAL0007917.1"/>
    <property type="molecule type" value="Genomic_DNA"/>
</dbReference>
<sequence length="117" mass="13138">MDETIVKVRKSVRYVRSSPQRQCTFNLCAEKEKVGFKSQLCLDVPTRWNYTYLMLEKAEGKNKAILVSLYDAYTQNQVESSSASATAQAQGQKPSGSMERDDSSVVMDVKAMRDDGI</sequence>
<keyword evidence="3" id="KW-0863">Zinc-finger</keyword>
<evidence type="ECO:0000256" key="2">
    <source>
        <dbReference type="ARBA" id="ARBA00022723"/>
    </source>
</evidence>
<organism evidence="7 8">
    <name type="scientific">Lithocarpus litseifolius</name>
    <dbReference type="NCBI Taxonomy" id="425828"/>
    <lineage>
        <taxon>Eukaryota</taxon>
        <taxon>Viridiplantae</taxon>
        <taxon>Streptophyta</taxon>
        <taxon>Embryophyta</taxon>
        <taxon>Tracheophyta</taxon>
        <taxon>Spermatophyta</taxon>
        <taxon>Magnoliopsida</taxon>
        <taxon>eudicotyledons</taxon>
        <taxon>Gunneridae</taxon>
        <taxon>Pentapetalae</taxon>
        <taxon>rosids</taxon>
        <taxon>fabids</taxon>
        <taxon>Fagales</taxon>
        <taxon>Fagaceae</taxon>
        <taxon>Lithocarpus</taxon>
    </lineage>
</organism>
<gene>
    <name evidence="7" type="ORF">SO802_009419</name>
</gene>
<name>A0AAW2DBW2_9ROSI</name>
<dbReference type="GO" id="GO:0005634">
    <property type="term" value="C:nucleus"/>
    <property type="evidence" value="ECO:0007669"/>
    <property type="project" value="UniProtKB-SubCell"/>
</dbReference>
<comment type="caution">
    <text evidence="7">The sequence shown here is derived from an EMBL/GenBank/DDBJ whole genome shotgun (WGS) entry which is preliminary data.</text>
</comment>
<comment type="subcellular location">
    <subcellularLocation>
        <location evidence="1">Nucleus</location>
    </subcellularLocation>
</comment>
<reference evidence="7 8" key="1">
    <citation type="submission" date="2024-01" db="EMBL/GenBank/DDBJ databases">
        <title>A telomere-to-telomere, gap-free genome of sweet tea (Lithocarpus litseifolius).</title>
        <authorList>
            <person name="Zhou J."/>
        </authorList>
    </citation>
    <scope>NUCLEOTIDE SEQUENCE [LARGE SCALE GENOMIC DNA]</scope>
    <source>
        <strain evidence="7">Zhou-2022a</strain>
        <tissue evidence="7">Leaf</tissue>
    </source>
</reference>
<feature type="region of interest" description="Disordered" evidence="6">
    <location>
        <begin position="81"/>
        <end position="117"/>
    </location>
</feature>
<protein>
    <recommendedName>
        <fullName evidence="9">Transposase</fullName>
    </recommendedName>
</protein>
<dbReference type="AlphaFoldDB" id="A0AAW2DBW2"/>
<keyword evidence="4" id="KW-0862">Zinc</keyword>
<accession>A0AAW2DBW2</accession>
<dbReference type="Proteomes" id="UP001459277">
    <property type="component" value="Unassembled WGS sequence"/>
</dbReference>
<evidence type="ECO:0000313" key="8">
    <source>
        <dbReference type="Proteomes" id="UP001459277"/>
    </source>
</evidence>
<dbReference type="GO" id="GO:0008270">
    <property type="term" value="F:zinc ion binding"/>
    <property type="evidence" value="ECO:0007669"/>
    <property type="project" value="UniProtKB-KW"/>
</dbReference>
<evidence type="ECO:0008006" key="9">
    <source>
        <dbReference type="Google" id="ProtNLM"/>
    </source>
</evidence>
<keyword evidence="8" id="KW-1185">Reference proteome</keyword>
<evidence type="ECO:0000256" key="4">
    <source>
        <dbReference type="ARBA" id="ARBA00022833"/>
    </source>
</evidence>
<dbReference type="InterPro" id="IPR052035">
    <property type="entry name" value="ZnF_BED_domain_contain"/>
</dbReference>
<evidence type="ECO:0000256" key="5">
    <source>
        <dbReference type="ARBA" id="ARBA00023242"/>
    </source>
</evidence>
<feature type="compositionally biased region" description="Low complexity" evidence="6">
    <location>
        <begin position="81"/>
        <end position="92"/>
    </location>
</feature>
<evidence type="ECO:0000256" key="1">
    <source>
        <dbReference type="ARBA" id="ARBA00004123"/>
    </source>
</evidence>
<evidence type="ECO:0000256" key="3">
    <source>
        <dbReference type="ARBA" id="ARBA00022771"/>
    </source>
</evidence>
<evidence type="ECO:0000256" key="6">
    <source>
        <dbReference type="SAM" id="MobiDB-lite"/>
    </source>
</evidence>
<dbReference type="PANTHER" id="PTHR46481">
    <property type="entry name" value="ZINC FINGER BED DOMAIN-CONTAINING PROTEIN 4"/>
    <property type="match status" value="1"/>
</dbReference>
<proteinExistence type="predicted"/>
<evidence type="ECO:0000313" key="7">
    <source>
        <dbReference type="EMBL" id="KAL0007917.1"/>
    </source>
</evidence>